<gene>
    <name evidence="2" type="ORF">G7Y89_g9895</name>
</gene>
<dbReference type="AlphaFoldDB" id="A0A8H4W1G3"/>
<dbReference type="EMBL" id="JAAMPI010000837">
    <property type="protein sequence ID" value="KAF4628260.1"/>
    <property type="molecule type" value="Genomic_DNA"/>
</dbReference>
<evidence type="ECO:0000313" key="3">
    <source>
        <dbReference type="Proteomes" id="UP000566819"/>
    </source>
</evidence>
<dbReference type="InterPro" id="IPR045518">
    <property type="entry name" value="2EXR"/>
</dbReference>
<name>A0A8H4W1G3_9HELO</name>
<dbReference type="Proteomes" id="UP000566819">
    <property type="component" value="Unassembled WGS sequence"/>
</dbReference>
<comment type="caution">
    <text evidence="2">The sequence shown here is derived from an EMBL/GenBank/DDBJ whole genome shotgun (WGS) entry which is preliminary data.</text>
</comment>
<proteinExistence type="predicted"/>
<dbReference type="OrthoDB" id="3513892at2759"/>
<sequence>MRGAGRGDISSDSFPEIEPNLRELQPISRCIDYGCDAVFRNGPPVVSSTFGNPVLQSSVPSNIPLTAATTMNAPYCTPSPHAYVNYTGTAITNLPKSDVQSSLQPQTFYLFSQLPPEIRLKIWIFSIQPRVIELRTWKPLAYDLETKTPLEIAACSHSVPAILHTNKESRAEALRMYQLVEIGISTWRHYHDSLIYVPWRYHAANPNADRRFQVYTPYNPETYPCDRKYYTYDKVMPFATQKIYIDYSRDTVYIGSKFGTAFLEDFLESFGRFQELPGLQYLALNGNTRHRGSHAISLAVRKVPYRLKGRPLKEVRIVPDDTAKVLHFRRYKKSVIELRDSPIEDTFGDVGQTEMSTAADEDSGGWLQRMWKDVGVQVKMRTLFRRYLNWLPGSEISEPDQNFRTQFDALQRHSSAIQPPRNNRYASVHR</sequence>
<protein>
    <recommendedName>
        <fullName evidence="1">2EXR domain-containing protein</fullName>
    </recommendedName>
</protein>
<dbReference type="PANTHER" id="PTHR35910:SF6">
    <property type="entry name" value="2EXR DOMAIN-CONTAINING PROTEIN"/>
    <property type="match status" value="1"/>
</dbReference>
<evidence type="ECO:0000313" key="2">
    <source>
        <dbReference type="EMBL" id="KAF4628260.1"/>
    </source>
</evidence>
<keyword evidence="3" id="KW-1185">Reference proteome</keyword>
<reference evidence="2 3" key="1">
    <citation type="submission" date="2020-03" db="EMBL/GenBank/DDBJ databases">
        <title>Draft Genome Sequence of Cudoniella acicularis.</title>
        <authorList>
            <person name="Buettner E."/>
            <person name="Kellner H."/>
        </authorList>
    </citation>
    <scope>NUCLEOTIDE SEQUENCE [LARGE SCALE GENOMIC DNA]</scope>
    <source>
        <strain evidence="2 3">DSM 108380</strain>
    </source>
</reference>
<dbReference type="PANTHER" id="PTHR35910">
    <property type="entry name" value="2EXR DOMAIN-CONTAINING PROTEIN"/>
    <property type="match status" value="1"/>
</dbReference>
<feature type="domain" description="2EXR" evidence="1">
    <location>
        <begin position="108"/>
        <end position="183"/>
    </location>
</feature>
<dbReference type="Pfam" id="PF20150">
    <property type="entry name" value="2EXR"/>
    <property type="match status" value="1"/>
</dbReference>
<evidence type="ECO:0000259" key="1">
    <source>
        <dbReference type="Pfam" id="PF20150"/>
    </source>
</evidence>
<organism evidence="2 3">
    <name type="scientific">Cudoniella acicularis</name>
    <dbReference type="NCBI Taxonomy" id="354080"/>
    <lineage>
        <taxon>Eukaryota</taxon>
        <taxon>Fungi</taxon>
        <taxon>Dikarya</taxon>
        <taxon>Ascomycota</taxon>
        <taxon>Pezizomycotina</taxon>
        <taxon>Leotiomycetes</taxon>
        <taxon>Helotiales</taxon>
        <taxon>Tricladiaceae</taxon>
        <taxon>Cudoniella</taxon>
    </lineage>
</organism>
<accession>A0A8H4W1G3</accession>